<protein>
    <recommendedName>
        <fullName evidence="4">DUF306 domain-containing protein</fullName>
    </recommendedName>
</protein>
<name>A0ABU5F0B3_9BACT</name>
<comment type="caution">
    <text evidence="2">The sequence shown here is derived from an EMBL/GenBank/DDBJ whole genome shotgun (WGS) entry which is preliminary data.</text>
</comment>
<evidence type="ECO:0000313" key="3">
    <source>
        <dbReference type="Proteomes" id="UP001272242"/>
    </source>
</evidence>
<evidence type="ECO:0008006" key="4">
    <source>
        <dbReference type="Google" id="ProtNLM"/>
    </source>
</evidence>
<keyword evidence="1" id="KW-0732">Signal</keyword>
<sequence length="343" mass="36379">MRTRIAAGLVTCAALVVVLASSATRPAGAQDKSKDAAKASAGTPTHLYGHNVSVRPGGEQEWTKARKVGIEFFRDDATKAVIAISDAGAIAVTKAPVGSLGVDKSCNWITAHDLSCRRADEAEFTQKTKKFGVELFQDRASNTLLYACESGAIALAPVPGGLVKDKGPKWHHAQTAKVRSPGQESFDNAKKFGIEVFKDENTGGLVYATEVGGIATAPAPSAVPDPKKLLAPKPLHGFDLRVRKADEAEGGTKVGLEVFEDRNANVLFYISEAGFLATAPNDTKAATDGRGVTWKGAMVLSARRAEEKDFAKAKRYGIEVFQDNRTGHLIFISETGSIAVLAK</sequence>
<feature type="chain" id="PRO_5046786661" description="DUF306 domain-containing protein" evidence="1">
    <location>
        <begin position="30"/>
        <end position="343"/>
    </location>
</feature>
<accession>A0ABU5F0B3</accession>
<dbReference type="EMBL" id="JAXBLV010000187">
    <property type="protein sequence ID" value="MDY3560995.1"/>
    <property type="molecule type" value="Genomic_DNA"/>
</dbReference>
<organism evidence="2 3">
    <name type="scientific">Gemmata algarum</name>
    <dbReference type="NCBI Taxonomy" id="2975278"/>
    <lineage>
        <taxon>Bacteria</taxon>
        <taxon>Pseudomonadati</taxon>
        <taxon>Planctomycetota</taxon>
        <taxon>Planctomycetia</taxon>
        <taxon>Gemmatales</taxon>
        <taxon>Gemmataceae</taxon>
        <taxon>Gemmata</taxon>
    </lineage>
</organism>
<evidence type="ECO:0000313" key="2">
    <source>
        <dbReference type="EMBL" id="MDY3560995.1"/>
    </source>
</evidence>
<evidence type="ECO:0000256" key="1">
    <source>
        <dbReference type="SAM" id="SignalP"/>
    </source>
</evidence>
<feature type="signal peptide" evidence="1">
    <location>
        <begin position="1"/>
        <end position="29"/>
    </location>
</feature>
<gene>
    <name evidence="2" type="ORF">R5W23_002250</name>
</gene>
<dbReference type="RefSeq" id="WP_320687479.1">
    <property type="nucleotide sequence ID" value="NZ_JAXBLV010000187.1"/>
</dbReference>
<proteinExistence type="predicted"/>
<dbReference type="Proteomes" id="UP001272242">
    <property type="component" value="Unassembled WGS sequence"/>
</dbReference>
<keyword evidence="3" id="KW-1185">Reference proteome</keyword>
<reference evidence="3" key="1">
    <citation type="journal article" date="2023" name="Mar. Drugs">
        <title>Gemmata algarum, a Novel Planctomycete Isolated from an Algal Mat, Displays Antimicrobial Activity.</title>
        <authorList>
            <person name="Kumar G."/>
            <person name="Kallscheuer N."/>
            <person name="Kashif M."/>
            <person name="Ahamad S."/>
            <person name="Jagadeeshwari U."/>
            <person name="Pannikurungottu S."/>
            <person name="Haufschild T."/>
            <person name="Kabuu M."/>
            <person name="Sasikala C."/>
            <person name="Jogler C."/>
            <person name="Ramana C."/>
        </authorList>
    </citation>
    <scope>NUCLEOTIDE SEQUENCE [LARGE SCALE GENOMIC DNA]</scope>
    <source>
        <strain evidence="3">JC673</strain>
    </source>
</reference>